<accession>A0ACC2IIL9</accession>
<evidence type="ECO:0000313" key="2">
    <source>
        <dbReference type="Proteomes" id="UP001153334"/>
    </source>
</evidence>
<proteinExistence type="predicted"/>
<dbReference type="EMBL" id="JAPESX010001343">
    <property type="protein sequence ID" value="KAJ8115050.1"/>
    <property type="molecule type" value="Genomic_DNA"/>
</dbReference>
<name>A0ACC2IIL9_9PEZI</name>
<sequence>MFKDASKTSDKTWFYHAYSIWLFTRSDLKTIVFPQSIFGIITALALYSQKDGILPWGRVIPRIPSVVFWVWINLLPFAIDNQRQPASILEDSHNKPWRPMPSRRMTEAQARTMMLGFYPLAVYASLRLGGLKQCLTLIVLGYGYNDLNLADWHWASRNAINALGFCSFASGALDVVLRGSTHHHMGRDMYLWLMIIAAVVFSTGGTRSP</sequence>
<keyword evidence="2" id="KW-1185">Reference proteome</keyword>
<protein>
    <submittedName>
        <fullName evidence="1">Uncharacterized protein</fullName>
    </submittedName>
</protein>
<reference evidence="1" key="1">
    <citation type="submission" date="2022-11" db="EMBL/GenBank/DDBJ databases">
        <title>Genome Sequence of Nemania bipapillata.</title>
        <authorList>
            <person name="Buettner E."/>
        </authorList>
    </citation>
    <scope>NUCLEOTIDE SEQUENCE</scope>
    <source>
        <strain evidence="1">CP14</strain>
    </source>
</reference>
<evidence type="ECO:0000313" key="1">
    <source>
        <dbReference type="EMBL" id="KAJ8115050.1"/>
    </source>
</evidence>
<dbReference type="Proteomes" id="UP001153334">
    <property type="component" value="Unassembled WGS sequence"/>
</dbReference>
<comment type="caution">
    <text evidence="1">The sequence shown here is derived from an EMBL/GenBank/DDBJ whole genome shotgun (WGS) entry which is preliminary data.</text>
</comment>
<organism evidence="1 2">
    <name type="scientific">Nemania bipapillata</name>
    <dbReference type="NCBI Taxonomy" id="110536"/>
    <lineage>
        <taxon>Eukaryota</taxon>
        <taxon>Fungi</taxon>
        <taxon>Dikarya</taxon>
        <taxon>Ascomycota</taxon>
        <taxon>Pezizomycotina</taxon>
        <taxon>Sordariomycetes</taxon>
        <taxon>Xylariomycetidae</taxon>
        <taxon>Xylariales</taxon>
        <taxon>Xylariaceae</taxon>
        <taxon>Nemania</taxon>
    </lineage>
</organism>
<gene>
    <name evidence="1" type="ORF">ONZ43_g4756</name>
</gene>